<organism evidence="5">
    <name type="scientific">Jeanralphio narna-like virus</name>
    <dbReference type="NCBI Taxonomy" id="2716644"/>
    <lineage>
        <taxon>Viruses</taxon>
        <taxon>Riboviria</taxon>
        <taxon>Orthornavirae</taxon>
        <taxon>Lenarviricota</taxon>
        <taxon>Amabiliviricetes</taxon>
        <taxon>Wolframvirales</taxon>
        <taxon>Narnaviridae</taxon>
    </lineage>
</organism>
<keyword evidence="2" id="KW-0547">Nucleotide-binding</keyword>
<dbReference type="InterPro" id="IPR008686">
    <property type="entry name" value="RNA_pol_mitovir"/>
</dbReference>
<sequence length="688" mass="77759">MELTISNSLCRGLRATGIPKAQAHQIQNEFTKWYNSNGPDWVNSRIKDLRQWFESYLAGDVRPPVWFKHDRHGMPLGIWRWVFKLDPAKALGVLSCNTVLYSQELTVAQKEKFLKGVSGGQTRSPQEVEKLLKFLRRLHWKQKDGTSIPMCPVPRSLLPDRMPELVYPSIFDMNGSIPIHDAQSSLRPGNSLGKAANALAESWLSLPQVTYQFLDNGTPALGDLGPYMPWPMSFNEAGLGIIPHTSQFVGRVSVLQQPELKARVVGNPNRVMQVTLDPLKKLYMSLVKRSAVDVTFRQEEGVSWVQEKLKEGITLSGSDLSSASDLLDVDLSLDMLNAYFGFDRIPGYTDYETYYRKVCKSQWWCPDLKDEAHPNGQPISWKSGSVLGTGPSFGVLTLTNGLAARIAYFQLSMDSVIHYPVSDAYRVLGDDIIMRAELQPYYNRVITVLGGEINFTKTLTSNKVAEFAGRVITPERVFLKRIKYSEPSDDSFMSYMAQLGDQAKYFLQPKQRTVYEFFRYVPGIIIDGPWSQDSFGEPLADRYHWYLSEVQPRLSREEPDRPSEAYEMTLLRARLDAEQLGLNIVSSFDGKHRFHYEGPSGGAADVASYLVPAYDAEGYLPSQTPTTFRTGGDPRRPGGQSLVDALNKHLDGSIRSYEDWKRDQCETSLLSQAVEPTERKTPPRHLRR</sequence>
<evidence type="ECO:0000256" key="3">
    <source>
        <dbReference type="ARBA" id="ARBA00022953"/>
    </source>
</evidence>
<keyword evidence="3" id="KW-0693">Viral RNA replication</keyword>
<keyword evidence="5" id="KW-0696">RNA-directed RNA polymerase</keyword>
<dbReference type="GO" id="GO:0019079">
    <property type="term" value="P:viral genome replication"/>
    <property type="evidence" value="ECO:0007669"/>
    <property type="project" value="InterPro"/>
</dbReference>
<accession>A0A6G7PSA2</accession>
<dbReference type="EMBL" id="MT129697">
    <property type="protein sequence ID" value="QIJ70055.1"/>
    <property type="molecule type" value="Genomic_RNA"/>
</dbReference>
<reference evidence="5" key="1">
    <citation type="submission" date="2020-02" db="EMBL/GenBank/DDBJ databases">
        <title>Comparative analysis of RNA virome composition in rabbits and associated ectoparasites.</title>
        <authorList>
            <person name="Mahar J.E."/>
            <person name="Shi M."/>
            <person name="Hall R.N."/>
            <person name="Strive T."/>
            <person name="Holmes E.C."/>
        </authorList>
    </citation>
    <scope>NUCLEOTIDE SEQUENCE</scope>
    <source>
        <strain evidence="5">GudgCC_DN40006-28</strain>
    </source>
</reference>
<dbReference type="GO" id="GO:0003968">
    <property type="term" value="F:RNA-directed RNA polymerase activity"/>
    <property type="evidence" value="ECO:0007669"/>
    <property type="project" value="UniProtKB-KW"/>
</dbReference>
<dbReference type="InterPro" id="IPR007096">
    <property type="entry name" value="RNA-dir_Rpol_cat_phage"/>
</dbReference>
<dbReference type="GO" id="GO:0000166">
    <property type="term" value="F:nucleotide binding"/>
    <property type="evidence" value="ECO:0007669"/>
    <property type="project" value="UniProtKB-KW"/>
</dbReference>
<name>A0A6G7PSA2_9VIRU</name>
<evidence type="ECO:0000256" key="1">
    <source>
        <dbReference type="ARBA" id="ARBA00012494"/>
    </source>
</evidence>
<dbReference type="EC" id="2.7.7.48" evidence="1"/>
<keyword evidence="5" id="KW-0548">Nucleotidyltransferase</keyword>
<evidence type="ECO:0000256" key="2">
    <source>
        <dbReference type="ARBA" id="ARBA00022741"/>
    </source>
</evidence>
<evidence type="ECO:0000259" key="4">
    <source>
        <dbReference type="PROSITE" id="PS50522"/>
    </source>
</evidence>
<protein>
    <recommendedName>
        <fullName evidence="1">RNA-directed RNA polymerase</fullName>
        <ecNumber evidence="1">2.7.7.48</ecNumber>
    </recommendedName>
</protein>
<feature type="domain" description="RdRp catalytic" evidence="4">
    <location>
        <begin position="304"/>
        <end position="462"/>
    </location>
</feature>
<keyword evidence="5" id="KW-0808">Transferase</keyword>
<evidence type="ECO:0000313" key="5">
    <source>
        <dbReference type="EMBL" id="QIJ70055.1"/>
    </source>
</evidence>
<dbReference type="Pfam" id="PF05919">
    <property type="entry name" value="Mitovir_RNA_pol"/>
    <property type="match status" value="1"/>
</dbReference>
<proteinExistence type="predicted"/>
<dbReference type="PROSITE" id="PS50522">
    <property type="entry name" value="RDRP_PHAGE"/>
    <property type="match status" value="1"/>
</dbReference>